<protein>
    <recommendedName>
        <fullName evidence="3">Ribosomal protein S14</fullName>
    </recommendedName>
</protein>
<comment type="caution">
    <text evidence="1">The sequence shown here is derived from an EMBL/GenBank/DDBJ whole genome shotgun (WGS) entry which is preliminary data.</text>
</comment>
<name>A0AAV1STC5_9ROSI</name>
<dbReference type="AlphaFoldDB" id="A0AAV1STC5"/>
<accession>A0AAV1STC5</accession>
<evidence type="ECO:0008006" key="3">
    <source>
        <dbReference type="Google" id="ProtNLM"/>
    </source>
</evidence>
<reference evidence="1 2" key="1">
    <citation type="submission" date="2024-01" db="EMBL/GenBank/DDBJ databases">
        <authorList>
            <person name="Waweru B."/>
        </authorList>
    </citation>
    <scope>NUCLEOTIDE SEQUENCE [LARGE SCALE GENOMIC DNA]</scope>
</reference>
<sequence length="86" mass="9702">MYGRNLKSESCILKQAYQRQQKQRFSFRLCPPASTAFGAKAKTQKARKDGPRALIARTSTATGKQAEAVRNRIMIHANYKLLSSKE</sequence>
<keyword evidence="2" id="KW-1185">Reference proteome</keyword>
<dbReference type="EMBL" id="CAWUPB010001197">
    <property type="protein sequence ID" value="CAK7357047.1"/>
    <property type="molecule type" value="Genomic_DNA"/>
</dbReference>
<proteinExistence type="predicted"/>
<gene>
    <name evidence="1" type="ORF">DCAF_LOCUS27330</name>
</gene>
<evidence type="ECO:0000313" key="2">
    <source>
        <dbReference type="Proteomes" id="UP001314170"/>
    </source>
</evidence>
<evidence type="ECO:0000313" key="1">
    <source>
        <dbReference type="EMBL" id="CAK7357047.1"/>
    </source>
</evidence>
<dbReference type="Proteomes" id="UP001314170">
    <property type="component" value="Unassembled WGS sequence"/>
</dbReference>
<organism evidence="1 2">
    <name type="scientific">Dovyalis caffra</name>
    <dbReference type="NCBI Taxonomy" id="77055"/>
    <lineage>
        <taxon>Eukaryota</taxon>
        <taxon>Viridiplantae</taxon>
        <taxon>Streptophyta</taxon>
        <taxon>Embryophyta</taxon>
        <taxon>Tracheophyta</taxon>
        <taxon>Spermatophyta</taxon>
        <taxon>Magnoliopsida</taxon>
        <taxon>eudicotyledons</taxon>
        <taxon>Gunneridae</taxon>
        <taxon>Pentapetalae</taxon>
        <taxon>rosids</taxon>
        <taxon>fabids</taxon>
        <taxon>Malpighiales</taxon>
        <taxon>Salicaceae</taxon>
        <taxon>Flacourtieae</taxon>
        <taxon>Dovyalis</taxon>
    </lineage>
</organism>